<evidence type="ECO:0000256" key="1">
    <source>
        <dbReference type="ARBA" id="ARBA00004370"/>
    </source>
</evidence>
<dbReference type="OrthoDB" id="5864054at2759"/>
<name>A0A9P0DJ22_9CUCU</name>
<dbReference type="InterPro" id="IPR000276">
    <property type="entry name" value="GPCR_Rhodpsn"/>
</dbReference>
<dbReference type="GO" id="GO:0008528">
    <property type="term" value="F:G protein-coupled peptide receptor activity"/>
    <property type="evidence" value="ECO:0007669"/>
    <property type="project" value="InterPro"/>
</dbReference>
<dbReference type="AlphaFoldDB" id="A0A9P0DJ22"/>
<dbReference type="GO" id="GO:0005886">
    <property type="term" value="C:plasma membrane"/>
    <property type="evidence" value="ECO:0007669"/>
    <property type="project" value="TreeGrafter"/>
</dbReference>
<comment type="subcellular location">
    <subcellularLocation>
        <location evidence="1">Membrane</location>
    </subcellularLocation>
</comment>
<gene>
    <name evidence="8" type="ORF">CEUTPL_LOCUS8530</name>
</gene>
<proteinExistence type="inferred from homology"/>
<evidence type="ECO:0000256" key="3">
    <source>
        <dbReference type="ARBA" id="ARBA00022692"/>
    </source>
</evidence>
<organism evidence="8 9">
    <name type="scientific">Ceutorhynchus assimilis</name>
    <name type="common">cabbage seed weevil</name>
    <dbReference type="NCBI Taxonomy" id="467358"/>
    <lineage>
        <taxon>Eukaryota</taxon>
        <taxon>Metazoa</taxon>
        <taxon>Ecdysozoa</taxon>
        <taxon>Arthropoda</taxon>
        <taxon>Hexapoda</taxon>
        <taxon>Insecta</taxon>
        <taxon>Pterygota</taxon>
        <taxon>Neoptera</taxon>
        <taxon>Endopterygota</taxon>
        <taxon>Coleoptera</taxon>
        <taxon>Polyphaga</taxon>
        <taxon>Cucujiformia</taxon>
        <taxon>Curculionidae</taxon>
        <taxon>Ceutorhynchinae</taxon>
        <taxon>Ceutorhynchus</taxon>
    </lineage>
</organism>
<protein>
    <recommendedName>
        <fullName evidence="7">G-protein coupled receptors family 1 profile domain-containing protein</fullName>
    </recommendedName>
</protein>
<reference evidence="8" key="1">
    <citation type="submission" date="2022-01" db="EMBL/GenBank/DDBJ databases">
        <authorList>
            <person name="King R."/>
        </authorList>
    </citation>
    <scope>NUCLEOTIDE SEQUENCE</scope>
</reference>
<dbReference type="PANTHER" id="PTHR46273">
    <property type="entry name" value="MYOSUPPRESSIN RECEPTOR 1, ISOFORM B-RELATED"/>
    <property type="match status" value="1"/>
</dbReference>
<evidence type="ECO:0000256" key="4">
    <source>
        <dbReference type="ARBA" id="ARBA00022989"/>
    </source>
</evidence>
<comment type="similarity">
    <text evidence="2">Belongs to the G-protein coupled receptor 1 family.</text>
</comment>
<keyword evidence="4 6" id="KW-1133">Transmembrane helix</keyword>
<feature type="transmembrane region" description="Helical" evidence="6">
    <location>
        <begin position="199"/>
        <end position="219"/>
    </location>
</feature>
<feature type="transmembrane region" description="Helical" evidence="6">
    <location>
        <begin position="80"/>
        <end position="104"/>
    </location>
</feature>
<feature type="transmembrane region" description="Helical" evidence="6">
    <location>
        <begin position="116"/>
        <end position="134"/>
    </location>
</feature>
<dbReference type="CDD" id="cd14978">
    <property type="entry name" value="7tmA_FMRFamide_R-like"/>
    <property type="match status" value="1"/>
</dbReference>
<feature type="transmembrane region" description="Helical" evidence="6">
    <location>
        <begin position="257"/>
        <end position="280"/>
    </location>
</feature>
<keyword evidence="9" id="KW-1185">Reference proteome</keyword>
<dbReference type="Pfam" id="PF10324">
    <property type="entry name" value="7TM_GPCR_Srw"/>
    <property type="match status" value="1"/>
</dbReference>
<keyword evidence="3 6" id="KW-0812">Transmembrane</keyword>
<feature type="transmembrane region" description="Helical" evidence="6">
    <location>
        <begin position="154"/>
        <end position="179"/>
    </location>
</feature>
<feature type="transmembrane region" description="Helical" evidence="6">
    <location>
        <begin position="322"/>
        <end position="345"/>
    </location>
</feature>
<dbReference type="PRINTS" id="PR00237">
    <property type="entry name" value="GPCRRHODOPSN"/>
</dbReference>
<evidence type="ECO:0000259" key="7">
    <source>
        <dbReference type="PROSITE" id="PS50262"/>
    </source>
</evidence>
<feature type="transmembrane region" description="Helical" evidence="6">
    <location>
        <begin position="365"/>
        <end position="385"/>
    </location>
</feature>
<evidence type="ECO:0000313" key="9">
    <source>
        <dbReference type="Proteomes" id="UP001152799"/>
    </source>
</evidence>
<dbReference type="EMBL" id="OU892280">
    <property type="protein sequence ID" value="CAH1129876.1"/>
    <property type="molecule type" value="Genomic_DNA"/>
</dbReference>
<evidence type="ECO:0000256" key="2">
    <source>
        <dbReference type="ARBA" id="ARBA00010663"/>
    </source>
</evidence>
<feature type="domain" description="G-protein coupled receptors family 1 profile" evidence="7">
    <location>
        <begin position="95"/>
        <end position="378"/>
    </location>
</feature>
<keyword evidence="5 6" id="KW-0472">Membrane</keyword>
<dbReference type="InterPro" id="IPR017452">
    <property type="entry name" value="GPCR_Rhodpsn_7TM"/>
</dbReference>
<dbReference type="PANTHER" id="PTHR46273:SF4">
    <property type="entry name" value="AT19640P"/>
    <property type="match status" value="1"/>
</dbReference>
<dbReference type="Proteomes" id="UP001152799">
    <property type="component" value="Chromosome 4"/>
</dbReference>
<dbReference type="Gene3D" id="1.20.1070.10">
    <property type="entry name" value="Rhodopsin 7-helix transmembrane proteins"/>
    <property type="match status" value="1"/>
</dbReference>
<evidence type="ECO:0000256" key="5">
    <source>
        <dbReference type="ARBA" id="ARBA00023136"/>
    </source>
</evidence>
<dbReference type="InterPro" id="IPR053219">
    <property type="entry name" value="GPCR_Dmsr-1"/>
</dbReference>
<sequence>MSFFENDTAIRIHIKRILSARGSLNITEALVDRVLNIHKNNLLANKMEEYNNKTETMSDLINTHECGGRLKLWATTYAEYHPYCAVLVCILGIITNCLNIIVLTRKDMATAPINRILTALAWADMLLMLEYIPFTVYDKLDSQEKELTYNGAAYVLFHIHFTQVLHTTSICLTLTLAIWRFLAIRYIDKNHILCSHQRCTLGIIICYLLPIFLCLPQYITFKIETICLEEDSILYTLYRVGLSDIVEKHKALLKVNFWIYSIFLKISPCVILIVISIWLIRTLFKATKGRQVLKGYDNILPGRESNKKLSKYERRADRTTKMLIAILFLFLLTELPQGLFALVIALDGKELFLTCYQHYGEIMDIFALLNGSINFILYCCMNRMFRITFGQLFRSKILSRWAQPTISDTPTLIVGNNKTITTTV</sequence>
<dbReference type="InterPro" id="IPR019427">
    <property type="entry name" value="7TM_GPCR_serpentine_rcpt_Srw"/>
</dbReference>
<evidence type="ECO:0000313" key="8">
    <source>
        <dbReference type="EMBL" id="CAH1129876.1"/>
    </source>
</evidence>
<evidence type="ECO:0000256" key="6">
    <source>
        <dbReference type="SAM" id="Phobius"/>
    </source>
</evidence>
<accession>A0A9P0DJ22</accession>
<dbReference type="SUPFAM" id="SSF81321">
    <property type="entry name" value="Family A G protein-coupled receptor-like"/>
    <property type="match status" value="1"/>
</dbReference>
<dbReference type="PROSITE" id="PS50262">
    <property type="entry name" value="G_PROTEIN_RECEP_F1_2"/>
    <property type="match status" value="1"/>
</dbReference>